<protein>
    <recommendedName>
        <fullName evidence="1">bis(5'-nucleosyl)-tetraphosphatase (symmetrical)</fullName>
        <ecNumber evidence="1">3.6.1.41</ecNumber>
    </recommendedName>
</protein>
<sequence>MMDYNQVLDKLSQVLSAKRFQHSLGVSQSAAELAIQFGVDVEKAKVTGLLHDCARGLSSNILLQMAEAFAIVVNDVEHCQPVLLHAPLGAHLARKEYGVDDPQILQAIALHTTGGRDMATLAKIVYLADCIEPGREFPGIDRLRSLAFTDLDAAMLAAFDQSLHYVIELGLLIHPATIEGRNYLLQQQNK</sequence>
<name>A0A0U1L042_9FIRM</name>
<dbReference type="SMART" id="SM00471">
    <property type="entry name" value="HDc"/>
    <property type="match status" value="1"/>
</dbReference>
<proteinExistence type="predicted"/>
<evidence type="ECO:0000313" key="8">
    <source>
        <dbReference type="EMBL" id="CQR72543.1"/>
    </source>
</evidence>
<dbReference type="Pfam" id="PF01966">
    <property type="entry name" value="HD"/>
    <property type="match status" value="1"/>
</dbReference>
<dbReference type="NCBIfam" id="TIGR00488">
    <property type="entry name" value="bis(5'-nucleosyl)-tetraphosphatase (symmetrical) YqeK"/>
    <property type="match status" value="1"/>
</dbReference>
<evidence type="ECO:0000313" key="9">
    <source>
        <dbReference type="Proteomes" id="UP000049855"/>
    </source>
</evidence>
<dbReference type="InterPro" id="IPR006675">
    <property type="entry name" value="HDIG_dom"/>
</dbReference>
<dbReference type="GO" id="GO:0000166">
    <property type="term" value="F:nucleotide binding"/>
    <property type="evidence" value="ECO:0007669"/>
    <property type="project" value="UniProtKB-KW"/>
</dbReference>
<organism evidence="8 9">
    <name type="scientific">Sporomusa ovata</name>
    <dbReference type="NCBI Taxonomy" id="2378"/>
    <lineage>
        <taxon>Bacteria</taxon>
        <taxon>Bacillati</taxon>
        <taxon>Bacillota</taxon>
        <taxon>Negativicutes</taxon>
        <taxon>Selenomonadales</taxon>
        <taxon>Sporomusaceae</taxon>
        <taxon>Sporomusa</taxon>
    </lineage>
</organism>
<dbReference type="AlphaFoldDB" id="A0A0U1L042"/>
<dbReference type="InterPro" id="IPR005249">
    <property type="entry name" value="YqeK"/>
</dbReference>
<keyword evidence="9" id="KW-1185">Reference proteome</keyword>
<dbReference type="PANTHER" id="PTHR35795">
    <property type="entry name" value="SLR1885 PROTEIN"/>
    <property type="match status" value="1"/>
</dbReference>
<dbReference type="Proteomes" id="UP000049855">
    <property type="component" value="Unassembled WGS sequence"/>
</dbReference>
<dbReference type="RefSeq" id="WP_021167257.1">
    <property type="nucleotide sequence ID" value="NZ_CTRP01000010.1"/>
</dbReference>
<dbReference type="EC" id="3.6.1.41" evidence="1"/>
<dbReference type="GO" id="GO:0008803">
    <property type="term" value="F:bis(5'-nucleosyl)-tetraphosphatase (symmetrical) activity"/>
    <property type="evidence" value="ECO:0007669"/>
    <property type="project" value="UniProtKB-EC"/>
</dbReference>
<keyword evidence="4 8" id="KW-0378">Hydrolase</keyword>
<accession>A0A0U1L042</accession>
<keyword evidence="3" id="KW-0547">Nucleotide-binding</keyword>
<dbReference type="PROSITE" id="PS51831">
    <property type="entry name" value="HD"/>
    <property type="match status" value="1"/>
</dbReference>
<gene>
    <name evidence="8" type="ORF">SpAn4DRAFT_3003</name>
</gene>
<comment type="catalytic activity">
    <reaction evidence="6">
        <text>P(1),P(4)-bis(5'-adenosyl) tetraphosphate + H2O = 2 ADP + 2 H(+)</text>
        <dbReference type="Rhea" id="RHEA:24252"/>
        <dbReference type="ChEBI" id="CHEBI:15377"/>
        <dbReference type="ChEBI" id="CHEBI:15378"/>
        <dbReference type="ChEBI" id="CHEBI:58141"/>
        <dbReference type="ChEBI" id="CHEBI:456216"/>
        <dbReference type="EC" id="3.6.1.41"/>
    </reaction>
</comment>
<evidence type="ECO:0000256" key="4">
    <source>
        <dbReference type="ARBA" id="ARBA00022801"/>
    </source>
</evidence>
<dbReference type="CDD" id="cd00077">
    <property type="entry name" value="HDc"/>
    <property type="match status" value="1"/>
</dbReference>
<evidence type="ECO:0000256" key="1">
    <source>
        <dbReference type="ARBA" id="ARBA00012506"/>
    </source>
</evidence>
<keyword evidence="2" id="KW-0479">Metal-binding</keyword>
<dbReference type="EMBL" id="CTRP01000010">
    <property type="protein sequence ID" value="CQR72543.1"/>
    <property type="molecule type" value="Genomic_DNA"/>
</dbReference>
<dbReference type="SUPFAM" id="SSF109604">
    <property type="entry name" value="HD-domain/PDEase-like"/>
    <property type="match status" value="1"/>
</dbReference>
<dbReference type="NCBIfam" id="TIGR00277">
    <property type="entry name" value="HDIG"/>
    <property type="match status" value="1"/>
</dbReference>
<dbReference type="InterPro" id="IPR006674">
    <property type="entry name" value="HD_domain"/>
</dbReference>
<evidence type="ECO:0000256" key="2">
    <source>
        <dbReference type="ARBA" id="ARBA00022723"/>
    </source>
</evidence>
<evidence type="ECO:0000256" key="6">
    <source>
        <dbReference type="ARBA" id="ARBA00049417"/>
    </source>
</evidence>
<feature type="domain" description="HD" evidence="7">
    <location>
        <begin position="19"/>
        <end position="134"/>
    </location>
</feature>
<evidence type="ECO:0000256" key="3">
    <source>
        <dbReference type="ARBA" id="ARBA00022741"/>
    </source>
</evidence>
<dbReference type="Gene3D" id="1.10.3210.10">
    <property type="entry name" value="Hypothetical protein af1432"/>
    <property type="match status" value="1"/>
</dbReference>
<evidence type="ECO:0000256" key="5">
    <source>
        <dbReference type="ARBA" id="ARBA00023004"/>
    </source>
</evidence>
<evidence type="ECO:0000259" key="7">
    <source>
        <dbReference type="PROSITE" id="PS51831"/>
    </source>
</evidence>
<dbReference type="GO" id="GO:0046872">
    <property type="term" value="F:metal ion binding"/>
    <property type="evidence" value="ECO:0007669"/>
    <property type="project" value="UniProtKB-KW"/>
</dbReference>
<dbReference type="InterPro" id="IPR051094">
    <property type="entry name" value="Diverse_Catalytic_Enzymes"/>
</dbReference>
<keyword evidence="5" id="KW-0408">Iron</keyword>
<dbReference type="PANTHER" id="PTHR35795:SF1">
    <property type="entry name" value="BIS(5'-NUCLEOSYL)-TETRAPHOSPHATASE, SYMMETRICAL"/>
    <property type="match status" value="1"/>
</dbReference>
<reference evidence="9" key="1">
    <citation type="submission" date="2015-03" db="EMBL/GenBank/DDBJ databases">
        <authorList>
            <person name="Nijsse Bart"/>
        </authorList>
    </citation>
    <scope>NUCLEOTIDE SEQUENCE [LARGE SCALE GENOMIC DNA]</scope>
</reference>
<dbReference type="InterPro" id="IPR003607">
    <property type="entry name" value="HD/PDEase_dom"/>
</dbReference>